<dbReference type="EMBL" id="JAQGDS010000004">
    <property type="protein sequence ID" value="KAJ6261492.1"/>
    <property type="molecule type" value="Genomic_DNA"/>
</dbReference>
<evidence type="ECO:0000313" key="7">
    <source>
        <dbReference type="EMBL" id="KAJ6261492.1"/>
    </source>
</evidence>
<dbReference type="PANTHER" id="PTHR23112">
    <property type="entry name" value="G PROTEIN-COUPLED RECEPTOR 157-RELATED"/>
    <property type="match status" value="1"/>
</dbReference>
<evidence type="ECO:0000256" key="5">
    <source>
        <dbReference type="SAM" id="MobiDB-lite"/>
    </source>
</evidence>
<reference evidence="7" key="1">
    <citation type="submission" date="2023-01" db="EMBL/GenBank/DDBJ databases">
        <title>The chitinases involved in constricting ring structure development in the nematode-trapping fungus Drechslerella dactyloides.</title>
        <authorList>
            <person name="Wang R."/>
            <person name="Zhang L."/>
            <person name="Tang P."/>
            <person name="Li S."/>
            <person name="Liang L."/>
        </authorList>
    </citation>
    <scope>NUCLEOTIDE SEQUENCE</scope>
    <source>
        <strain evidence="7">YMF1.00031</strain>
    </source>
</reference>
<evidence type="ECO:0000256" key="2">
    <source>
        <dbReference type="ARBA" id="ARBA00022692"/>
    </source>
</evidence>
<feature type="transmembrane region" description="Helical" evidence="6">
    <location>
        <begin position="276"/>
        <end position="297"/>
    </location>
</feature>
<dbReference type="GO" id="GO:0007189">
    <property type="term" value="P:adenylate cyclase-activating G protein-coupled receptor signaling pathway"/>
    <property type="evidence" value="ECO:0007669"/>
    <property type="project" value="TreeGrafter"/>
</dbReference>
<dbReference type="AlphaFoldDB" id="A0AAD6J3P4"/>
<feature type="transmembrane region" description="Helical" evidence="6">
    <location>
        <begin position="106"/>
        <end position="133"/>
    </location>
</feature>
<gene>
    <name evidence="7" type="ORF">Dda_4162</name>
</gene>
<organism evidence="7 8">
    <name type="scientific">Drechslerella dactyloides</name>
    <name type="common">Nematode-trapping fungus</name>
    <name type="synonym">Arthrobotrys dactyloides</name>
    <dbReference type="NCBI Taxonomy" id="74499"/>
    <lineage>
        <taxon>Eukaryota</taxon>
        <taxon>Fungi</taxon>
        <taxon>Dikarya</taxon>
        <taxon>Ascomycota</taxon>
        <taxon>Pezizomycotina</taxon>
        <taxon>Orbiliomycetes</taxon>
        <taxon>Orbiliales</taxon>
        <taxon>Orbiliaceae</taxon>
        <taxon>Drechslerella</taxon>
    </lineage>
</organism>
<feature type="transmembrane region" description="Helical" evidence="6">
    <location>
        <begin position="40"/>
        <end position="62"/>
    </location>
</feature>
<feature type="transmembrane region" description="Helical" evidence="6">
    <location>
        <begin position="317"/>
        <end position="335"/>
    </location>
</feature>
<evidence type="ECO:0000313" key="8">
    <source>
        <dbReference type="Proteomes" id="UP001221413"/>
    </source>
</evidence>
<dbReference type="GO" id="GO:0004930">
    <property type="term" value="F:G protein-coupled receptor activity"/>
    <property type="evidence" value="ECO:0007669"/>
    <property type="project" value="TreeGrafter"/>
</dbReference>
<dbReference type="PANTHER" id="PTHR23112:SF0">
    <property type="entry name" value="TRANSMEMBRANE PROTEIN 116"/>
    <property type="match status" value="1"/>
</dbReference>
<feature type="compositionally biased region" description="Basic and acidic residues" evidence="5">
    <location>
        <begin position="523"/>
        <end position="536"/>
    </location>
</feature>
<protein>
    <recommendedName>
        <fullName evidence="9">G-protein coupled receptors family 2 profile 2 domain-containing protein</fullName>
    </recommendedName>
</protein>
<feature type="region of interest" description="Disordered" evidence="5">
    <location>
        <begin position="522"/>
        <end position="542"/>
    </location>
</feature>
<keyword evidence="3 6" id="KW-1133">Transmembrane helix</keyword>
<evidence type="ECO:0000256" key="4">
    <source>
        <dbReference type="ARBA" id="ARBA00023136"/>
    </source>
</evidence>
<dbReference type="Proteomes" id="UP001221413">
    <property type="component" value="Unassembled WGS sequence"/>
</dbReference>
<evidence type="ECO:0000256" key="6">
    <source>
        <dbReference type="SAM" id="Phobius"/>
    </source>
</evidence>
<feature type="transmembrane region" description="Helical" evidence="6">
    <location>
        <begin position="195"/>
        <end position="217"/>
    </location>
</feature>
<feature type="transmembrane region" description="Helical" evidence="6">
    <location>
        <begin position="145"/>
        <end position="163"/>
    </location>
</feature>
<dbReference type="GO" id="GO:0005886">
    <property type="term" value="C:plasma membrane"/>
    <property type="evidence" value="ECO:0007669"/>
    <property type="project" value="TreeGrafter"/>
</dbReference>
<sequence length="572" mass="64231">MSSTLPYLTPRASGLEAVPTNSPSSWLTPTRIKMMNDMSAILAGISLLFCLMLLGFILMLFLNVHARKCLDRVSFRLICYSLISNCFYCIGYIICVEVPPGFFCVAGVWMIQFWLGITNWLITCVALNLELVLVHLCNGLVMEKYYLIGTLALNLGTTLPPLIKGKFGWDDVIGVCWLTSDNYEDRLKWQISTQLMWILLAVFITCLCCCTTVFHLYRHKFTTLSVLNQNKPPTDAEVAGSVTRSICSDANRESANYSASRGAQKSLLSSHEFRSIILRISLYPIVMMVLNLVITIADIRISILSGIYSQGDYALYALYYALYGARGMFYALIAVMDPSLQRAYHVWRGEGRLGTYNDTIVENGTVNDNNDPEVGQISLPGAETLENALEPNITNGISVKTEIYSEVTETKPGFNFETAATGPDIPMAILANRHKLIATTTIIETNNKFENDTNRHTFYLDDRASIDDDDEPQPVFNYNMEQMHIQGKGDGKRTGAVAHWTDLRSDYELSMNDLADDLSSEADLTHSADGRSRTESAENISYNSSNVEGIRLRQRARAQQRRLLEREMKRQI</sequence>
<keyword evidence="8" id="KW-1185">Reference proteome</keyword>
<keyword evidence="2 6" id="KW-0812">Transmembrane</keyword>
<comment type="caution">
    <text evidence="7">The sequence shown here is derived from an EMBL/GenBank/DDBJ whole genome shotgun (WGS) entry which is preliminary data.</text>
</comment>
<evidence type="ECO:0008006" key="9">
    <source>
        <dbReference type="Google" id="ProtNLM"/>
    </source>
</evidence>
<evidence type="ECO:0000256" key="3">
    <source>
        <dbReference type="ARBA" id="ARBA00022989"/>
    </source>
</evidence>
<accession>A0AAD6J3P4</accession>
<keyword evidence="4 6" id="KW-0472">Membrane</keyword>
<evidence type="ECO:0000256" key="1">
    <source>
        <dbReference type="ARBA" id="ARBA00004141"/>
    </source>
</evidence>
<feature type="transmembrane region" description="Helical" evidence="6">
    <location>
        <begin position="74"/>
        <end position="94"/>
    </location>
</feature>
<proteinExistence type="predicted"/>
<comment type="subcellular location">
    <subcellularLocation>
        <location evidence="1">Membrane</location>
        <topology evidence="1">Multi-pass membrane protein</topology>
    </subcellularLocation>
</comment>
<name>A0AAD6J3P4_DREDA</name>